<evidence type="ECO:0000259" key="2">
    <source>
        <dbReference type="PROSITE" id="PS51857"/>
    </source>
</evidence>
<dbReference type="InterPro" id="IPR050181">
    <property type="entry name" value="Cold_shock_domain"/>
</dbReference>
<sequence length="206" mass="20577">MPQEGGWAPPPTPSYAPSAAPRRASGPVASGPDVGAVVKRFDPERGFGFVAVDGGGGDAFLHISVLQRAGADTVAPGTKLRVRVGQGERGPQVAEVLEVGPVGEVPASPPRGGMGAGPRPGGAGAGAGFRAPPPPGSGEEVQGTVKWYSAEKGFGFVTPSDGGKDVFVHATALERSGLRPLTEGQAVTLRVVQGKKGPEAASVTTA</sequence>
<protein>
    <submittedName>
        <fullName evidence="3">Cold shock domain-containing protein</fullName>
    </submittedName>
</protein>
<dbReference type="InterPro" id="IPR002059">
    <property type="entry name" value="CSP_DNA-bd"/>
</dbReference>
<organism evidence="3 4">
    <name type="scientific">Falsiroseomonas frigidaquae</name>
    <dbReference type="NCBI Taxonomy" id="487318"/>
    <lineage>
        <taxon>Bacteria</taxon>
        <taxon>Pseudomonadati</taxon>
        <taxon>Pseudomonadota</taxon>
        <taxon>Alphaproteobacteria</taxon>
        <taxon>Acetobacterales</taxon>
        <taxon>Roseomonadaceae</taxon>
        <taxon>Falsiroseomonas</taxon>
    </lineage>
</organism>
<gene>
    <name evidence="3" type="ORF">HB662_05190</name>
</gene>
<evidence type="ECO:0000313" key="3">
    <source>
        <dbReference type="EMBL" id="NKE44160.1"/>
    </source>
</evidence>
<feature type="region of interest" description="Disordered" evidence="1">
    <location>
        <begin position="102"/>
        <end position="142"/>
    </location>
</feature>
<name>A0ABX1EUE7_9PROT</name>
<dbReference type="InterPro" id="IPR012340">
    <property type="entry name" value="NA-bd_OB-fold"/>
</dbReference>
<feature type="domain" description="CSD" evidence="2">
    <location>
        <begin position="140"/>
        <end position="205"/>
    </location>
</feature>
<dbReference type="Pfam" id="PF00313">
    <property type="entry name" value="CSD"/>
    <property type="match status" value="2"/>
</dbReference>
<dbReference type="InterPro" id="IPR011129">
    <property type="entry name" value="CSD"/>
</dbReference>
<dbReference type="CDD" id="cd04458">
    <property type="entry name" value="CSP_CDS"/>
    <property type="match status" value="2"/>
</dbReference>
<comment type="caution">
    <text evidence="3">The sequence shown here is derived from an EMBL/GenBank/DDBJ whole genome shotgun (WGS) entry which is preliminary data.</text>
</comment>
<feature type="compositionally biased region" description="Gly residues" evidence="1">
    <location>
        <begin position="112"/>
        <end position="127"/>
    </location>
</feature>
<evidence type="ECO:0000313" key="4">
    <source>
        <dbReference type="Proteomes" id="UP000765160"/>
    </source>
</evidence>
<dbReference type="PANTHER" id="PTHR11544">
    <property type="entry name" value="COLD SHOCK DOMAIN CONTAINING PROTEINS"/>
    <property type="match status" value="1"/>
</dbReference>
<keyword evidence="4" id="KW-1185">Reference proteome</keyword>
<proteinExistence type="predicted"/>
<reference evidence="3 4" key="1">
    <citation type="submission" date="2020-03" db="EMBL/GenBank/DDBJ databases">
        <title>Roseomonas selenitidurans sp. nov. isolated from soil.</title>
        <authorList>
            <person name="Liu H."/>
        </authorList>
    </citation>
    <scope>NUCLEOTIDE SEQUENCE [LARGE SCALE GENOMIC DNA]</scope>
    <source>
        <strain evidence="3 4">JCM 15073</strain>
    </source>
</reference>
<evidence type="ECO:0000256" key="1">
    <source>
        <dbReference type="SAM" id="MobiDB-lite"/>
    </source>
</evidence>
<dbReference type="SMART" id="SM00357">
    <property type="entry name" value="CSP"/>
    <property type="match status" value="2"/>
</dbReference>
<dbReference type="PRINTS" id="PR00050">
    <property type="entry name" value="COLDSHOCK"/>
</dbReference>
<feature type="compositionally biased region" description="Low complexity" evidence="1">
    <location>
        <begin position="15"/>
        <end position="30"/>
    </location>
</feature>
<dbReference type="PROSITE" id="PS51857">
    <property type="entry name" value="CSD_2"/>
    <property type="match status" value="2"/>
</dbReference>
<feature type="domain" description="CSD" evidence="2">
    <location>
        <begin position="33"/>
        <end position="98"/>
    </location>
</feature>
<feature type="region of interest" description="Disordered" evidence="1">
    <location>
        <begin position="1"/>
        <end position="35"/>
    </location>
</feature>
<accession>A0ABX1EUE7</accession>
<dbReference type="Proteomes" id="UP000765160">
    <property type="component" value="Unassembled WGS sequence"/>
</dbReference>
<dbReference type="EMBL" id="JAAVTX010000002">
    <property type="protein sequence ID" value="NKE44160.1"/>
    <property type="molecule type" value="Genomic_DNA"/>
</dbReference>
<dbReference type="Gene3D" id="2.40.50.140">
    <property type="entry name" value="Nucleic acid-binding proteins"/>
    <property type="match status" value="2"/>
</dbReference>
<dbReference type="SUPFAM" id="SSF50249">
    <property type="entry name" value="Nucleic acid-binding proteins"/>
    <property type="match status" value="2"/>
</dbReference>